<evidence type="ECO:0008006" key="12">
    <source>
        <dbReference type="Google" id="ProtNLM"/>
    </source>
</evidence>
<accession>A0A8D0GIB4</accession>
<evidence type="ECO:0000256" key="1">
    <source>
        <dbReference type="ARBA" id="ARBA00004584"/>
    </source>
</evidence>
<keyword evidence="6" id="KW-0175">Coiled coil</keyword>
<evidence type="ECO:0000256" key="8">
    <source>
        <dbReference type="ARBA" id="ARBA00023328"/>
    </source>
</evidence>
<dbReference type="GO" id="GO:0000776">
    <property type="term" value="C:kinetochore"/>
    <property type="evidence" value="ECO:0007669"/>
    <property type="project" value="TreeGrafter"/>
</dbReference>
<comment type="similarity">
    <text evidence="2">Belongs to the shugoshin family.</text>
</comment>
<proteinExistence type="inferred from homology"/>
<evidence type="ECO:0000313" key="11">
    <source>
        <dbReference type="Proteomes" id="UP000694392"/>
    </source>
</evidence>
<dbReference type="Ensembl" id="ENSSPUT00000006725.1">
    <property type="protein sequence ID" value="ENSSPUP00000006317.1"/>
    <property type="gene ID" value="ENSSPUG00000004882.1"/>
</dbReference>
<feature type="compositionally biased region" description="Polar residues" evidence="9">
    <location>
        <begin position="421"/>
        <end position="430"/>
    </location>
</feature>
<dbReference type="GO" id="GO:0051301">
    <property type="term" value="P:cell division"/>
    <property type="evidence" value="ECO:0007669"/>
    <property type="project" value="UniProtKB-KW"/>
</dbReference>
<dbReference type="GO" id="GO:0007059">
    <property type="term" value="P:chromosome segregation"/>
    <property type="evidence" value="ECO:0007669"/>
    <property type="project" value="UniProtKB-KW"/>
</dbReference>
<evidence type="ECO:0000256" key="5">
    <source>
        <dbReference type="ARBA" id="ARBA00022829"/>
    </source>
</evidence>
<dbReference type="GeneTree" id="ENSGT00960000187202"/>
<keyword evidence="7" id="KW-0131">Cell cycle</keyword>
<comment type="subcellular location">
    <subcellularLocation>
        <location evidence="1">Chromosome</location>
        <location evidence="1">Centromere</location>
    </subcellularLocation>
</comment>
<dbReference type="AlphaFoldDB" id="A0A8D0GIB4"/>
<keyword evidence="11" id="KW-1185">Reference proteome</keyword>
<evidence type="ECO:0000256" key="9">
    <source>
        <dbReference type="SAM" id="MobiDB-lite"/>
    </source>
</evidence>
<feature type="region of interest" description="Disordered" evidence="9">
    <location>
        <begin position="123"/>
        <end position="273"/>
    </location>
</feature>
<feature type="compositionally biased region" description="Basic and acidic residues" evidence="9">
    <location>
        <begin position="506"/>
        <end position="524"/>
    </location>
</feature>
<evidence type="ECO:0000256" key="2">
    <source>
        <dbReference type="ARBA" id="ARBA00010845"/>
    </source>
</evidence>
<keyword evidence="5" id="KW-0159">Chromosome partition</keyword>
<dbReference type="GO" id="GO:0051177">
    <property type="term" value="P:meiotic sister chromatid cohesion"/>
    <property type="evidence" value="ECO:0007669"/>
    <property type="project" value="TreeGrafter"/>
</dbReference>
<feature type="compositionally biased region" description="Polar residues" evidence="9">
    <location>
        <begin position="229"/>
        <end position="249"/>
    </location>
</feature>
<reference evidence="10" key="2">
    <citation type="submission" date="2025-09" db="UniProtKB">
        <authorList>
            <consortium name="Ensembl"/>
        </authorList>
    </citation>
    <scope>IDENTIFICATION</scope>
</reference>
<feature type="compositionally biased region" description="Polar residues" evidence="9">
    <location>
        <begin position="193"/>
        <end position="211"/>
    </location>
</feature>
<feature type="compositionally biased region" description="Basic residues" evidence="9">
    <location>
        <begin position="262"/>
        <end position="273"/>
    </location>
</feature>
<dbReference type="PANTHER" id="PTHR21577:SF3">
    <property type="entry name" value="SHUGOSHIN 1-RELATED"/>
    <property type="match status" value="1"/>
</dbReference>
<feature type="compositionally biased region" description="Basic and acidic residues" evidence="9">
    <location>
        <begin position="482"/>
        <end position="492"/>
    </location>
</feature>
<dbReference type="Proteomes" id="UP000694392">
    <property type="component" value="Unplaced"/>
</dbReference>
<name>A0A8D0GIB4_SPHPU</name>
<keyword evidence="3" id="KW-0158">Chromosome</keyword>
<sequence>MRLQESDGCDKAKDCRRTYVVPDDLEKCKSSQQNTSKTIFLEKLKSMESLFQSPKTSLLSCEAPSGDSGTENLPCLAEWIPSLQDTLDLNVKPIKQKANRMTYEVGKTNDYCEEIVESSEGSMKDSWAKTGKLECQTKKRRKHKSRAGRESNASPHRNEDGGLRADANEDAKKNKNSTGNTKASRKTYVISLSDLSESPPSIQPGLRSNENMPPGAICKNRSRIPKAQRASTSQNSQSLNKNTISSSLMKASERDQSNANGVKKRVKSKSKTIRKMSVLETQNVERDSVASEIIPETSAEAESRQSEQGEQNFLHVTIFKTEPDSFLMEEIRTPAMVSPVVGSPGLSDFSVISHSEALPSSPLGLRLKSYPCQMLPTAEDHQIPEQSCDLPKSFSIFKENDAEQMPRGKCERKKVEASCKVPSQSSAMQENENKTLKDLTNTSLTSYNFSPKSTEEPTARPARRRQDPACYVEPKLNRKLRRGDPHTNEDFLHSPVYKTKRKKVAKGNEKSKRIKQEENDLQVK</sequence>
<evidence type="ECO:0000256" key="7">
    <source>
        <dbReference type="ARBA" id="ARBA00023306"/>
    </source>
</evidence>
<feature type="compositionally biased region" description="Basic and acidic residues" evidence="9">
    <location>
        <begin position="156"/>
        <end position="173"/>
    </location>
</feature>
<feature type="compositionally biased region" description="Polar residues" evidence="9">
    <location>
        <begin position="438"/>
        <end position="452"/>
    </location>
</feature>
<feature type="compositionally biased region" description="Basic and acidic residues" evidence="9">
    <location>
        <begin position="123"/>
        <end position="137"/>
    </location>
</feature>
<evidence type="ECO:0000256" key="3">
    <source>
        <dbReference type="ARBA" id="ARBA00022454"/>
    </source>
</evidence>
<reference evidence="10" key="1">
    <citation type="submission" date="2025-08" db="UniProtKB">
        <authorList>
            <consortium name="Ensembl"/>
        </authorList>
    </citation>
    <scope>IDENTIFICATION</scope>
</reference>
<evidence type="ECO:0000256" key="6">
    <source>
        <dbReference type="ARBA" id="ARBA00023054"/>
    </source>
</evidence>
<feature type="region of interest" description="Disordered" evidence="9">
    <location>
        <begin position="421"/>
        <end position="524"/>
    </location>
</feature>
<dbReference type="PANTHER" id="PTHR21577">
    <property type="entry name" value="SHUGOSHIN"/>
    <property type="match status" value="1"/>
</dbReference>
<dbReference type="InterPro" id="IPR038889">
    <property type="entry name" value="Shugoshin1/2"/>
</dbReference>
<protein>
    <recommendedName>
        <fullName evidence="12">Shugoshin C-terminal domain-containing protein</fullName>
    </recommendedName>
</protein>
<keyword evidence="8" id="KW-0137">Centromere</keyword>
<organism evidence="10 11">
    <name type="scientific">Sphenodon punctatus</name>
    <name type="common">Tuatara</name>
    <name type="synonym">Hatteria punctata</name>
    <dbReference type="NCBI Taxonomy" id="8508"/>
    <lineage>
        <taxon>Eukaryota</taxon>
        <taxon>Metazoa</taxon>
        <taxon>Chordata</taxon>
        <taxon>Craniata</taxon>
        <taxon>Vertebrata</taxon>
        <taxon>Euteleostomi</taxon>
        <taxon>Lepidosauria</taxon>
        <taxon>Sphenodontia</taxon>
        <taxon>Sphenodontidae</taxon>
        <taxon>Sphenodon</taxon>
    </lineage>
</organism>
<evidence type="ECO:0000313" key="10">
    <source>
        <dbReference type="Ensembl" id="ENSSPUP00000006317.1"/>
    </source>
</evidence>
<evidence type="ECO:0000256" key="4">
    <source>
        <dbReference type="ARBA" id="ARBA00022618"/>
    </source>
</evidence>
<keyword evidence="4" id="KW-0132">Cell division</keyword>